<name>H2Y046_CIOIN</name>
<sequence>MKIKFKTVVLFSTVEILFKHKRCVKA</sequence>
<dbReference type="InParanoid" id="H2Y046"/>
<accession>H2Y046</accession>
<dbReference type="Proteomes" id="UP000008144">
    <property type="component" value="Chromosome 3"/>
</dbReference>
<keyword evidence="2" id="KW-1185">Reference proteome</keyword>
<dbReference type="Ensembl" id="ENSCINT00000036671.1">
    <property type="protein sequence ID" value="ENSCINP00000035280.1"/>
    <property type="gene ID" value="ENSCING00000022442.1"/>
</dbReference>
<dbReference type="AlphaFoldDB" id="H2Y046"/>
<dbReference type="EMBL" id="EAAA01001754">
    <property type="status" value="NOT_ANNOTATED_CDS"/>
    <property type="molecule type" value="Genomic_DNA"/>
</dbReference>
<reference evidence="1" key="4">
    <citation type="submission" date="2025-09" db="UniProtKB">
        <authorList>
            <consortium name="Ensembl"/>
        </authorList>
    </citation>
    <scope>IDENTIFICATION</scope>
</reference>
<reference evidence="1" key="2">
    <citation type="journal article" date="2008" name="Genome Biol.">
        <title>Improved genome assembly and evidence-based global gene model set for the chordate Ciona intestinalis: new insight into intron and operon populations.</title>
        <authorList>
            <person name="Satou Y."/>
            <person name="Mineta K."/>
            <person name="Ogasawara M."/>
            <person name="Sasakura Y."/>
            <person name="Shoguchi E."/>
            <person name="Ueno K."/>
            <person name="Yamada L."/>
            <person name="Matsumoto J."/>
            <person name="Wasserscheid J."/>
            <person name="Dewar K."/>
            <person name="Wiley G.B."/>
            <person name="Macmil S.L."/>
            <person name="Roe B.A."/>
            <person name="Zeller R.W."/>
            <person name="Hastings K.E."/>
            <person name="Lemaire P."/>
            <person name="Lindquist E."/>
            <person name="Endo T."/>
            <person name="Hotta K."/>
            <person name="Inaba K."/>
        </authorList>
    </citation>
    <scope>NUCLEOTIDE SEQUENCE [LARGE SCALE GENOMIC DNA]</scope>
    <source>
        <strain evidence="1">wild type</strain>
    </source>
</reference>
<evidence type="ECO:0000313" key="2">
    <source>
        <dbReference type="Proteomes" id="UP000008144"/>
    </source>
</evidence>
<proteinExistence type="predicted"/>
<protein>
    <submittedName>
        <fullName evidence="1">Uncharacterized protein</fullName>
    </submittedName>
</protein>
<organism evidence="1 2">
    <name type="scientific">Ciona intestinalis</name>
    <name type="common">Transparent sea squirt</name>
    <name type="synonym">Ascidia intestinalis</name>
    <dbReference type="NCBI Taxonomy" id="7719"/>
    <lineage>
        <taxon>Eukaryota</taxon>
        <taxon>Metazoa</taxon>
        <taxon>Chordata</taxon>
        <taxon>Tunicata</taxon>
        <taxon>Ascidiacea</taxon>
        <taxon>Phlebobranchia</taxon>
        <taxon>Cionidae</taxon>
        <taxon>Ciona</taxon>
    </lineage>
</organism>
<reference evidence="2" key="1">
    <citation type="journal article" date="2002" name="Science">
        <title>The draft genome of Ciona intestinalis: insights into chordate and vertebrate origins.</title>
        <authorList>
            <person name="Dehal P."/>
            <person name="Satou Y."/>
            <person name="Campbell R.K."/>
            <person name="Chapman J."/>
            <person name="Degnan B."/>
            <person name="De Tomaso A."/>
            <person name="Davidson B."/>
            <person name="Di Gregorio A."/>
            <person name="Gelpke M."/>
            <person name="Goodstein D.M."/>
            <person name="Harafuji N."/>
            <person name="Hastings K.E."/>
            <person name="Ho I."/>
            <person name="Hotta K."/>
            <person name="Huang W."/>
            <person name="Kawashima T."/>
            <person name="Lemaire P."/>
            <person name="Martinez D."/>
            <person name="Meinertzhagen I.A."/>
            <person name="Necula S."/>
            <person name="Nonaka M."/>
            <person name="Putnam N."/>
            <person name="Rash S."/>
            <person name="Saiga H."/>
            <person name="Satake M."/>
            <person name="Terry A."/>
            <person name="Yamada L."/>
            <person name="Wang H.G."/>
            <person name="Awazu S."/>
            <person name="Azumi K."/>
            <person name="Boore J."/>
            <person name="Branno M."/>
            <person name="Chin-Bow S."/>
            <person name="DeSantis R."/>
            <person name="Doyle S."/>
            <person name="Francino P."/>
            <person name="Keys D.N."/>
            <person name="Haga S."/>
            <person name="Hayashi H."/>
            <person name="Hino K."/>
            <person name="Imai K.S."/>
            <person name="Inaba K."/>
            <person name="Kano S."/>
            <person name="Kobayashi K."/>
            <person name="Kobayashi M."/>
            <person name="Lee B.I."/>
            <person name="Makabe K.W."/>
            <person name="Manohar C."/>
            <person name="Matassi G."/>
            <person name="Medina M."/>
            <person name="Mochizuki Y."/>
            <person name="Mount S."/>
            <person name="Morishita T."/>
            <person name="Miura S."/>
            <person name="Nakayama A."/>
            <person name="Nishizaka S."/>
            <person name="Nomoto H."/>
            <person name="Ohta F."/>
            <person name="Oishi K."/>
            <person name="Rigoutsos I."/>
            <person name="Sano M."/>
            <person name="Sasaki A."/>
            <person name="Sasakura Y."/>
            <person name="Shoguchi E."/>
            <person name="Shin-i T."/>
            <person name="Spagnuolo A."/>
            <person name="Stainier D."/>
            <person name="Suzuki M.M."/>
            <person name="Tassy O."/>
            <person name="Takatori N."/>
            <person name="Tokuoka M."/>
            <person name="Yagi K."/>
            <person name="Yoshizaki F."/>
            <person name="Wada S."/>
            <person name="Zhang C."/>
            <person name="Hyatt P.D."/>
            <person name="Larimer F."/>
            <person name="Detter C."/>
            <person name="Doggett N."/>
            <person name="Glavina T."/>
            <person name="Hawkins T."/>
            <person name="Richardson P."/>
            <person name="Lucas S."/>
            <person name="Kohara Y."/>
            <person name="Levine M."/>
            <person name="Satoh N."/>
            <person name="Rokhsar D.S."/>
        </authorList>
    </citation>
    <scope>NUCLEOTIDE SEQUENCE [LARGE SCALE GENOMIC DNA]</scope>
</reference>
<reference evidence="1" key="3">
    <citation type="submission" date="2025-08" db="UniProtKB">
        <authorList>
            <consortium name="Ensembl"/>
        </authorList>
    </citation>
    <scope>IDENTIFICATION</scope>
</reference>
<evidence type="ECO:0000313" key="1">
    <source>
        <dbReference type="Ensembl" id="ENSCINP00000035280.1"/>
    </source>
</evidence>
<dbReference type="HOGENOM" id="CLU_3417191_0_0_1"/>